<dbReference type="InterPro" id="IPR032687">
    <property type="entry name" value="AraC-type_N"/>
</dbReference>
<dbReference type="GO" id="GO:0005829">
    <property type="term" value="C:cytosol"/>
    <property type="evidence" value="ECO:0007669"/>
    <property type="project" value="TreeGrafter"/>
</dbReference>
<dbReference type="InterPro" id="IPR018060">
    <property type="entry name" value="HTH_AraC"/>
</dbReference>
<dbReference type="PANTHER" id="PTHR47894:SF1">
    <property type="entry name" value="HTH-TYPE TRANSCRIPTIONAL REGULATOR VQSM"/>
    <property type="match status" value="1"/>
</dbReference>
<dbReference type="EMBL" id="NPBV01000020">
    <property type="protein sequence ID" value="PAD20884.1"/>
    <property type="molecule type" value="Genomic_DNA"/>
</dbReference>
<keyword evidence="2" id="KW-0238">DNA-binding</keyword>
<dbReference type="GO" id="GO:0003700">
    <property type="term" value="F:DNA-binding transcription factor activity"/>
    <property type="evidence" value="ECO:0007669"/>
    <property type="project" value="InterPro"/>
</dbReference>
<evidence type="ECO:0000256" key="1">
    <source>
        <dbReference type="ARBA" id="ARBA00023015"/>
    </source>
</evidence>
<dbReference type="Proteomes" id="UP000216013">
    <property type="component" value="Unassembled WGS sequence"/>
</dbReference>
<organism evidence="5 6">
    <name type="scientific">Terribacillus saccharophilus</name>
    <dbReference type="NCBI Taxonomy" id="361277"/>
    <lineage>
        <taxon>Bacteria</taxon>
        <taxon>Bacillati</taxon>
        <taxon>Bacillota</taxon>
        <taxon>Bacilli</taxon>
        <taxon>Bacillales</taxon>
        <taxon>Bacillaceae</taxon>
        <taxon>Terribacillus</taxon>
    </lineage>
</organism>
<evidence type="ECO:0000313" key="5">
    <source>
        <dbReference type="EMBL" id="PAD20884.1"/>
    </source>
</evidence>
<evidence type="ECO:0000256" key="3">
    <source>
        <dbReference type="ARBA" id="ARBA00023163"/>
    </source>
</evidence>
<dbReference type="PROSITE" id="PS01124">
    <property type="entry name" value="HTH_ARAC_FAMILY_2"/>
    <property type="match status" value="1"/>
</dbReference>
<reference evidence="5 6" key="1">
    <citation type="submission" date="2017-07" db="EMBL/GenBank/DDBJ databases">
        <title>Isolation and whole genome analysis of endospore-forming bacteria from heroin.</title>
        <authorList>
            <person name="Kalinowski J."/>
            <person name="Ahrens B."/>
            <person name="Al-Dilaimi A."/>
            <person name="Winkler A."/>
            <person name="Wibberg D."/>
            <person name="Schleenbecker U."/>
            <person name="Ruckert C."/>
            <person name="Wolfel R."/>
            <person name="Grass G."/>
        </authorList>
    </citation>
    <scope>NUCLEOTIDE SEQUENCE [LARGE SCALE GENOMIC DNA]</scope>
    <source>
        <strain evidence="5 6">7528</strain>
    </source>
</reference>
<dbReference type="Gene3D" id="1.10.10.60">
    <property type="entry name" value="Homeodomain-like"/>
    <property type="match status" value="1"/>
</dbReference>
<sequence>MTAHSINRIKFPTAWWALLRQLGIEPFDVLRKAQLPLSILTEPAEITTPNYFSIWQAISELLGDPATGTIKLTSTSVPAQWSPSLLAPYHARNYRDALLRMSRYKQLCSPERLHIAEEGETCTIQIGWPYFEQPAPPLLVYITMVTLLELGQQGTGYRLNARLVELTHPIPAGKVEVLKEFFGCEMKFGAPHNRLTLNSSDLDRPFRSYNAELLEILIPALEDSLDKQLHNNSITESVKWIVKKNLPAGRPDIHSIANELGMSDRTLQRRLTEEGTSFKQLLTESRREQARTFLSDPSLDIKEVAFLLGYEDQNSFYRAFRLWEGDTPSNWRSEQQMNSIIPPIN</sequence>
<dbReference type="AlphaFoldDB" id="A0A268A9T9"/>
<dbReference type="SUPFAM" id="SSF46689">
    <property type="entry name" value="Homeodomain-like"/>
    <property type="match status" value="1"/>
</dbReference>
<dbReference type="PANTHER" id="PTHR47894">
    <property type="entry name" value="HTH-TYPE TRANSCRIPTIONAL REGULATOR GADX"/>
    <property type="match status" value="1"/>
</dbReference>
<evidence type="ECO:0000313" key="6">
    <source>
        <dbReference type="Proteomes" id="UP000216013"/>
    </source>
</evidence>
<dbReference type="RefSeq" id="WP_095261183.1">
    <property type="nucleotide sequence ID" value="NZ_NPBV01000020.1"/>
</dbReference>
<dbReference type="Pfam" id="PF12625">
    <property type="entry name" value="Arabinose_bd"/>
    <property type="match status" value="1"/>
</dbReference>
<proteinExistence type="predicted"/>
<keyword evidence="3" id="KW-0804">Transcription</keyword>
<dbReference type="Pfam" id="PF12833">
    <property type="entry name" value="HTH_18"/>
    <property type="match status" value="1"/>
</dbReference>
<name>A0A268A9T9_9BACI</name>
<evidence type="ECO:0000259" key="4">
    <source>
        <dbReference type="PROSITE" id="PS01124"/>
    </source>
</evidence>
<evidence type="ECO:0000256" key="2">
    <source>
        <dbReference type="ARBA" id="ARBA00023125"/>
    </source>
</evidence>
<feature type="domain" description="HTH araC/xylS-type" evidence="4">
    <location>
        <begin position="236"/>
        <end position="334"/>
    </location>
</feature>
<gene>
    <name evidence="5" type="ORF">CHH64_11940</name>
</gene>
<dbReference type="GO" id="GO:0000976">
    <property type="term" value="F:transcription cis-regulatory region binding"/>
    <property type="evidence" value="ECO:0007669"/>
    <property type="project" value="TreeGrafter"/>
</dbReference>
<protein>
    <submittedName>
        <fullName evidence="5">AraC family transcriptional regulator</fullName>
    </submittedName>
</protein>
<dbReference type="SMART" id="SM00342">
    <property type="entry name" value="HTH_ARAC"/>
    <property type="match status" value="1"/>
</dbReference>
<comment type="caution">
    <text evidence="5">The sequence shown here is derived from an EMBL/GenBank/DDBJ whole genome shotgun (WGS) entry which is preliminary data.</text>
</comment>
<keyword evidence="1" id="KW-0805">Transcription regulation</keyword>
<accession>A0A268A9T9</accession>
<dbReference type="InterPro" id="IPR009057">
    <property type="entry name" value="Homeodomain-like_sf"/>
</dbReference>